<dbReference type="Proteomes" id="UP000324104">
    <property type="component" value="Unassembled WGS sequence"/>
</dbReference>
<dbReference type="AlphaFoldDB" id="A0A5D5ALI6"/>
<comment type="caution">
    <text evidence="2">The sequence shown here is derived from an EMBL/GenBank/DDBJ whole genome shotgun (WGS) entry which is preliminary data.</text>
</comment>
<dbReference type="InterPro" id="IPR058349">
    <property type="entry name" value="DUF8036"/>
</dbReference>
<feature type="transmembrane region" description="Helical" evidence="1">
    <location>
        <begin position="39"/>
        <end position="60"/>
    </location>
</feature>
<reference evidence="2 3" key="1">
    <citation type="submission" date="2019-08" db="EMBL/GenBank/DDBJ databases">
        <title>Archaea genome.</title>
        <authorList>
            <person name="Kajale S."/>
            <person name="Shouche Y."/>
            <person name="Deshpande N."/>
            <person name="Sharma A."/>
        </authorList>
    </citation>
    <scope>NUCLEOTIDE SEQUENCE [LARGE SCALE GENOMIC DNA]</scope>
    <source>
        <strain evidence="2 3">ESP3B_9</strain>
    </source>
</reference>
<keyword evidence="3" id="KW-1185">Reference proteome</keyword>
<sequence>MSVLLELARAAAAVNVLLLLSLVYVWGGNYRRHQADHTLGLLIFAGFLIVQNLLWLYLYLFDPQFIRWFGRGDWSFQLSIVGLCGLQTIALLFLVRITWR</sequence>
<keyword evidence="1" id="KW-1133">Transmembrane helix</keyword>
<gene>
    <name evidence="2" type="ORF">FYC77_12070</name>
</gene>
<dbReference type="RefSeq" id="WP_149081742.1">
    <property type="nucleotide sequence ID" value="NZ_VTAW01000014.1"/>
</dbReference>
<evidence type="ECO:0000313" key="2">
    <source>
        <dbReference type="EMBL" id="TYT61755.1"/>
    </source>
</evidence>
<organism evidence="2 3">
    <name type="scientific">Natrialba swarupiae</name>
    <dbReference type="NCBI Taxonomy" id="2448032"/>
    <lineage>
        <taxon>Archaea</taxon>
        <taxon>Methanobacteriati</taxon>
        <taxon>Methanobacteriota</taxon>
        <taxon>Stenosarchaea group</taxon>
        <taxon>Halobacteria</taxon>
        <taxon>Halobacteriales</taxon>
        <taxon>Natrialbaceae</taxon>
        <taxon>Natrialba</taxon>
    </lineage>
</organism>
<dbReference type="Pfam" id="PF26119">
    <property type="entry name" value="DUF8036"/>
    <property type="match status" value="1"/>
</dbReference>
<name>A0A5D5ALI6_9EURY</name>
<proteinExistence type="predicted"/>
<evidence type="ECO:0000256" key="1">
    <source>
        <dbReference type="SAM" id="Phobius"/>
    </source>
</evidence>
<accession>A0A5D5ALI6</accession>
<evidence type="ECO:0000313" key="3">
    <source>
        <dbReference type="Proteomes" id="UP000324104"/>
    </source>
</evidence>
<feature type="transmembrane region" description="Helical" evidence="1">
    <location>
        <begin position="6"/>
        <end position="27"/>
    </location>
</feature>
<dbReference type="EMBL" id="VTAW01000014">
    <property type="protein sequence ID" value="TYT61755.1"/>
    <property type="molecule type" value="Genomic_DNA"/>
</dbReference>
<keyword evidence="1" id="KW-0812">Transmembrane</keyword>
<protein>
    <submittedName>
        <fullName evidence="2">Uncharacterized protein</fullName>
    </submittedName>
</protein>
<keyword evidence="1" id="KW-0472">Membrane</keyword>
<feature type="transmembrane region" description="Helical" evidence="1">
    <location>
        <begin position="80"/>
        <end position="99"/>
    </location>
</feature>